<sequence>MGVGQGSRASHLFLSHFKFSSWSCAPGWVFLGFISSLPKAPERLATFFKIIKPSSFLPFRVASLAHLPAAEGELSVLDRDAKRIRRILRRLSISSTYLASHIFLLPHHLRGDLSLLSFVGARAQACRGSAPFASQLINALRADARVASITGKWSNSRIVVAVSRKLRSVNTVGYDGITSGYRVLGTYNEVEVVGDGTASGIGGPKDDTVARVLAPTAQEQQELDAFRDLYNVPPSAEVYSVFFIKTDQENHNERIIRVATSNSAARQPSSDHRGSTTPIAYVESQFPDIVSLFRAVDTSSLGAAYKANARVRLIRDLWERLGMEWPNYGQ</sequence>
<evidence type="ECO:0000313" key="1">
    <source>
        <dbReference type="EMBL" id="KAK6969001.1"/>
    </source>
</evidence>
<dbReference type="Proteomes" id="UP001362999">
    <property type="component" value="Unassembled WGS sequence"/>
</dbReference>
<accession>A0AAV9Z208</accession>
<organism evidence="1 2">
    <name type="scientific">Favolaschia claudopus</name>
    <dbReference type="NCBI Taxonomy" id="2862362"/>
    <lineage>
        <taxon>Eukaryota</taxon>
        <taxon>Fungi</taxon>
        <taxon>Dikarya</taxon>
        <taxon>Basidiomycota</taxon>
        <taxon>Agaricomycotina</taxon>
        <taxon>Agaricomycetes</taxon>
        <taxon>Agaricomycetidae</taxon>
        <taxon>Agaricales</taxon>
        <taxon>Marasmiineae</taxon>
        <taxon>Mycenaceae</taxon>
        <taxon>Favolaschia</taxon>
    </lineage>
</organism>
<name>A0AAV9Z208_9AGAR</name>
<protein>
    <submittedName>
        <fullName evidence="1">Uncharacterized protein</fullName>
    </submittedName>
</protein>
<dbReference type="AlphaFoldDB" id="A0AAV9Z208"/>
<gene>
    <name evidence="1" type="ORF">R3P38DRAFT_3298891</name>
</gene>
<evidence type="ECO:0000313" key="2">
    <source>
        <dbReference type="Proteomes" id="UP001362999"/>
    </source>
</evidence>
<dbReference type="EMBL" id="JAWWNJ010000236">
    <property type="protein sequence ID" value="KAK6969001.1"/>
    <property type="molecule type" value="Genomic_DNA"/>
</dbReference>
<keyword evidence="2" id="KW-1185">Reference proteome</keyword>
<reference evidence="1 2" key="1">
    <citation type="journal article" date="2024" name="J Genomics">
        <title>Draft genome sequencing and assembly of Favolaschia claudopus CIRM-BRFM 2984 isolated from oak limbs.</title>
        <authorList>
            <person name="Navarro D."/>
            <person name="Drula E."/>
            <person name="Chaduli D."/>
            <person name="Cazenave R."/>
            <person name="Ahrendt S."/>
            <person name="Wang J."/>
            <person name="Lipzen A."/>
            <person name="Daum C."/>
            <person name="Barry K."/>
            <person name="Grigoriev I.V."/>
            <person name="Favel A."/>
            <person name="Rosso M.N."/>
            <person name="Martin F."/>
        </authorList>
    </citation>
    <scope>NUCLEOTIDE SEQUENCE [LARGE SCALE GENOMIC DNA]</scope>
    <source>
        <strain evidence="1 2">CIRM-BRFM 2984</strain>
    </source>
</reference>
<comment type="caution">
    <text evidence="1">The sequence shown here is derived from an EMBL/GenBank/DDBJ whole genome shotgun (WGS) entry which is preliminary data.</text>
</comment>
<proteinExistence type="predicted"/>